<dbReference type="Proteomes" id="UP000652074">
    <property type="component" value="Unassembled WGS sequence"/>
</dbReference>
<keyword evidence="3" id="KW-1185">Reference proteome</keyword>
<dbReference type="EMBL" id="WTVR01000068">
    <property type="protein sequence ID" value="NMF91169.1"/>
    <property type="molecule type" value="Genomic_DNA"/>
</dbReference>
<protein>
    <submittedName>
        <fullName evidence="2">Uncharacterized protein</fullName>
    </submittedName>
</protein>
<gene>
    <name evidence="2" type="ORF">GPA26_22150</name>
</gene>
<name>A0ABX1MYN5_9RHOO</name>
<dbReference type="RefSeq" id="WP_169208493.1">
    <property type="nucleotide sequence ID" value="NZ_CP059560.1"/>
</dbReference>
<proteinExistence type="predicted"/>
<feature type="signal peptide" evidence="1">
    <location>
        <begin position="1"/>
        <end position="23"/>
    </location>
</feature>
<comment type="caution">
    <text evidence="2">The sequence shown here is derived from an EMBL/GenBank/DDBJ whole genome shotgun (WGS) entry which is preliminary data.</text>
</comment>
<accession>A0ABX1MYN5</accession>
<dbReference type="Pfam" id="PF09694">
    <property type="entry name" value="Gcw_chp"/>
    <property type="match status" value="1"/>
</dbReference>
<sequence>MKLRTLARALGFCAVLAAGQAHADLVLNVAAVSEYRARGLSQSRFNPALQAGADYTNGGLYLGAFASTMQWIEDIPGGDAVYELDLYGGYAGELTEGIGYDVGFLRYIFPNNNLHPGADTTELYAALSYGVAKLKFSRTVSKNFLAIPDSGESWYAELGATLDLGDGYTLVPHVGYQYISGPFSSDASYADVALTLSKDFDGLVPSISLIATDAQRDFYNPGAGMTGDSRNLGRAAVVLGLKYNF</sequence>
<evidence type="ECO:0000313" key="3">
    <source>
        <dbReference type="Proteomes" id="UP000652074"/>
    </source>
</evidence>
<organism evidence="2 3">
    <name type="scientific">Aromatoleum petrolei</name>
    <dbReference type="NCBI Taxonomy" id="76116"/>
    <lineage>
        <taxon>Bacteria</taxon>
        <taxon>Pseudomonadati</taxon>
        <taxon>Pseudomonadota</taxon>
        <taxon>Betaproteobacteria</taxon>
        <taxon>Rhodocyclales</taxon>
        <taxon>Rhodocyclaceae</taxon>
        <taxon>Aromatoleum</taxon>
    </lineage>
</organism>
<dbReference type="NCBIfam" id="TIGR02001">
    <property type="entry name" value="gcw_chp"/>
    <property type="match status" value="1"/>
</dbReference>
<evidence type="ECO:0000256" key="1">
    <source>
        <dbReference type="SAM" id="SignalP"/>
    </source>
</evidence>
<dbReference type="InterPro" id="IPR010239">
    <property type="entry name" value="CHP02001"/>
</dbReference>
<reference evidence="2 3" key="1">
    <citation type="submission" date="2019-12" db="EMBL/GenBank/DDBJ databases">
        <title>Comparative genomics gives insights into the taxonomy of the Azoarcus-Aromatoleum group and reveals separate origins of nif in the plant-associated Azoarcus and non-plant-associated Aromatoleum sub-groups.</title>
        <authorList>
            <person name="Lafos M."/>
            <person name="Maluk M."/>
            <person name="Batista M."/>
            <person name="Junghare M."/>
            <person name="Carmona M."/>
            <person name="Faoro H."/>
            <person name="Cruz L.M."/>
            <person name="Battistoni F."/>
            <person name="De Souza E."/>
            <person name="Pedrosa F."/>
            <person name="Chen W.-M."/>
            <person name="Poole P.S."/>
            <person name="Dixon R.A."/>
            <person name="James E.K."/>
        </authorList>
    </citation>
    <scope>NUCLEOTIDE SEQUENCE [LARGE SCALE GENOMIC DNA]</scope>
    <source>
        <strain evidence="2 3">ToN1</strain>
    </source>
</reference>
<keyword evidence="1" id="KW-0732">Signal</keyword>
<evidence type="ECO:0000313" key="2">
    <source>
        <dbReference type="EMBL" id="NMF91169.1"/>
    </source>
</evidence>
<feature type="chain" id="PRO_5047229689" evidence="1">
    <location>
        <begin position="24"/>
        <end position="245"/>
    </location>
</feature>